<feature type="transmembrane region" description="Helical" evidence="1">
    <location>
        <begin position="75"/>
        <end position="94"/>
    </location>
</feature>
<protein>
    <submittedName>
        <fullName evidence="2">Uncharacterized protein</fullName>
    </submittedName>
</protein>
<dbReference type="SUPFAM" id="SSF50969">
    <property type="entry name" value="YVTN repeat-like/Quinoprotein amine dehydrogenase"/>
    <property type="match status" value="1"/>
</dbReference>
<dbReference type="AlphaFoldDB" id="A0A0S7BD63"/>
<keyword evidence="3" id="KW-1185">Reference proteome</keyword>
<evidence type="ECO:0000256" key="1">
    <source>
        <dbReference type="SAM" id="Phobius"/>
    </source>
</evidence>
<dbReference type="InterPro" id="IPR011042">
    <property type="entry name" value="6-blade_b-propeller_TolB-like"/>
</dbReference>
<dbReference type="Proteomes" id="UP000055060">
    <property type="component" value="Unassembled WGS sequence"/>
</dbReference>
<sequence length="870" mass="92579">MSENDSILAFNRELDRLLSGASPDGSRAGLDPSVRAALEPAARIAGADFSAEIRPRRGLKERWLQHTRRPQPRPTLRWAWAALAVALLALLVIFRQPVLASLGRLFGFAYLPQVGFVDLDQARVLANPVTQVHEDRSLTVTNGLITARDTQLWLEFNDQARPIDGAWLETPDGQRFELLNWGWSPDEPGSLGVVALFPPLPADVTAVTLALPEGWRIPLTWVPGGESALAPANISVPYPTPAEGAAETGAPSNCAEVLEIRICVQAAARTPDELQVLVEATPSGQFIPGSPFSLSPFENSGETAGILLSDASGNAFPIDPDYIRLLGDESNLTSTLTFPGAQVLTGQLNLQIPAVLASIPLADELVVDLGPDPQTGQAWEIDQTIDVAGQPLHFGHAELNGDGVNSLTLTVTSDPLDDSAVLRPYALEVGRPEGINDRYGAGSGPDGISIQVELLQPDGLVSGELRIPLTSAALKARGPFTLSFDAPAEGLEATSEPQVITDGAFEPLPTGQPLPMDAFQYTGRQLHSGDLLSVAQEGDHSLLYAASAESDFAPEPVATLPGQVLAAYAHPDGLGIDYLTGDGDSTSSLHYRQLYTLRFAEGAPRLLVGGFERNAYDFAWSFDGRFLAYLAASDQPGASGQRYVRVIDLTCRESAACDAFTADTGAQDLYAITWSPSDYRMALGGAAQDQLSGASDIFLLALDPETGATQLQNLTQSPQIDDRSPATWTSDGMALFFACSTGATAINEYSLCRSDLQPGTDEVVVPVLPWNMQFPRLAADRWLVDGSPILSDGVYSLRSFDLQTAQSAALLGWPASGKYAVEISVSPDGKRVAANIADLGGLLVIDVESGSKRLVLPSGAGSLLWTGWIK</sequence>
<dbReference type="EMBL" id="DF967972">
    <property type="protein sequence ID" value="GAP13309.1"/>
    <property type="molecule type" value="Genomic_DNA"/>
</dbReference>
<dbReference type="STRING" id="360412.LARV_01062"/>
<dbReference type="RefSeq" id="WP_075072655.1">
    <property type="nucleotide sequence ID" value="NZ_DF967972.1"/>
</dbReference>
<reference evidence="2" key="1">
    <citation type="submission" date="2015-07" db="EMBL/GenBank/DDBJ databases">
        <title>Draft Genome Sequences of Anaerolinea thermolimosa IMO-1, Bellilinea caldifistulae GOMI-1, Leptolinea tardivitalis YMTK-2, Levilinea saccharolytica KIBI-1,Longilinea arvoryzae KOME-1, Previously Described as Members of the Anaerolineaceae (Chloroflexi).</title>
        <authorList>
            <person name="Sekiguchi Y."/>
            <person name="Ohashi A."/>
            <person name="Matsuura N."/>
            <person name="Tourlousse M.D."/>
        </authorList>
    </citation>
    <scope>NUCLEOTIDE SEQUENCE [LARGE SCALE GENOMIC DNA]</scope>
    <source>
        <strain evidence="2">KOME-1</strain>
    </source>
</reference>
<keyword evidence="1" id="KW-1133">Transmembrane helix</keyword>
<keyword evidence="1" id="KW-0812">Transmembrane</keyword>
<keyword evidence="1" id="KW-0472">Membrane</keyword>
<evidence type="ECO:0000313" key="2">
    <source>
        <dbReference type="EMBL" id="GAP13309.1"/>
    </source>
</evidence>
<gene>
    <name evidence="2" type="ORF">LARV_01062</name>
</gene>
<organism evidence="2">
    <name type="scientific">Longilinea arvoryzae</name>
    <dbReference type="NCBI Taxonomy" id="360412"/>
    <lineage>
        <taxon>Bacteria</taxon>
        <taxon>Bacillati</taxon>
        <taxon>Chloroflexota</taxon>
        <taxon>Anaerolineae</taxon>
        <taxon>Anaerolineales</taxon>
        <taxon>Anaerolineaceae</taxon>
        <taxon>Longilinea</taxon>
    </lineage>
</organism>
<accession>A0A0S7BD63</accession>
<dbReference type="OrthoDB" id="9812921at2"/>
<name>A0A0S7BD63_9CHLR</name>
<dbReference type="Gene3D" id="2.120.10.30">
    <property type="entry name" value="TolB, C-terminal domain"/>
    <property type="match status" value="1"/>
</dbReference>
<evidence type="ECO:0000313" key="3">
    <source>
        <dbReference type="Proteomes" id="UP000055060"/>
    </source>
</evidence>
<proteinExistence type="predicted"/>
<dbReference type="InterPro" id="IPR011044">
    <property type="entry name" value="Quino_amine_DH_bsu"/>
</dbReference>